<feature type="transmembrane region" description="Helical" evidence="1">
    <location>
        <begin position="124"/>
        <end position="144"/>
    </location>
</feature>
<evidence type="ECO:0000313" key="4">
    <source>
        <dbReference type="Proteomes" id="UP000430692"/>
    </source>
</evidence>
<comment type="caution">
    <text evidence="3">The sequence shown here is derived from an EMBL/GenBank/DDBJ whole genome shotgun (WGS) entry which is preliminary data.</text>
</comment>
<keyword evidence="4" id="KW-1185">Reference proteome</keyword>
<reference evidence="3 4" key="1">
    <citation type="submission" date="2019-12" db="EMBL/GenBank/DDBJ databases">
        <title>Whole-genome analyses of novel actinobacteria.</title>
        <authorList>
            <person name="Sahin N."/>
            <person name="Saygin H."/>
        </authorList>
    </citation>
    <scope>NUCLEOTIDE SEQUENCE [LARGE SCALE GENOMIC DNA]</scope>
    <source>
        <strain evidence="3 4">KC615</strain>
    </source>
</reference>
<dbReference type="EMBL" id="WUUL01000001">
    <property type="protein sequence ID" value="MXQ52372.1"/>
    <property type="molecule type" value="Genomic_DNA"/>
</dbReference>
<keyword evidence="1" id="KW-1133">Transmembrane helix</keyword>
<dbReference type="PANTHER" id="PTHR30590:SF2">
    <property type="entry name" value="INNER MEMBRANE PROTEIN"/>
    <property type="match status" value="1"/>
</dbReference>
<feature type="transmembrane region" description="Helical" evidence="1">
    <location>
        <begin position="294"/>
        <end position="318"/>
    </location>
</feature>
<dbReference type="PANTHER" id="PTHR30590">
    <property type="entry name" value="INNER MEMBRANE PROTEIN"/>
    <property type="match status" value="1"/>
</dbReference>
<dbReference type="Pfam" id="PF04235">
    <property type="entry name" value="DUF418"/>
    <property type="match status" value="1"/>
</dbReference>
<dbReference type="InterPro" id="IPR007349">
    <property type="entry name" value="DUF418"/>
</dbReference>
<feature type="transmembrane region" description="Helical" evidence="1">
    <location>
        <begin position="249"/>
        <end position="273"/>
    </location>
</feature>
<name>A0A6I4VWJ8_9BACL</name>
<feature type="transmembrane region" description="Helical" evidence="1">
    <location>
        <begin position="47"/>
        <end position="64"/>
    </location>
</feature>
<organism evidence="3 4">
    <name type="scientific">Shimazuella alba</name>
    <dbReference type="NCBI Taxonomy" id="2690964"/>
    <lineage>
        <taxon>Bacteria</taxon>
        <taxon>Bacillati</taxon>
        <taxon>Bacillota</taxon>
        <taxon>Bacilli</taxon>
        <taxon>Bacillales</taxon>
        <taxon>Thermoactinomycetaceae</taxon>
        <taxon>Shimazuella</taxon>
    </lineage>
</organism>
<evidence type="ECO:0000313" key="3">
    <source>
        <dbReference type="EMBL" id="MXQ52372.1"/>
    </source>
</evidence>
<dbReference type="AlphaFoldDB" id="A0A6I4VWJ8"/>
<feature type="transmembrane region" description="Helical" evidence="1">
    <location>
        <begin position="324"/>
        <end position="342"/>
    </location>
</feature>
<gene>
    <name evidence="3" type="ORF">GSM42_01110</name>
</gene>
<keyword evidence="1" id="KW-0472">Membrane</keyword>
<feature type="transmembrane region" description="Helical" evidence="1">
    <location>
        <begin position="85"/>
        <end position="118"/>
    </location>
</feature>
<protein>
    <submittedName>
        <fullName evidence="3">DUF418 domain-containing protein</fullName>
    </submittedName>
</protein>
<accession>A0A6I4VWJ8</accession>
<sequence length="361" mass="40024">MLLLIALAHAPLFLYVSEPGMISRPESVGILDILLNSIGEIFIDNRSRPLFAVLFGYGLVFMFDKQLSKGKSKIEARKVMKRRSFFLILFGFILAVFIGGQDILMAYGSAGLLVGWLLLRDNKTLMTATTIVTTVFILYIPFLWGFLLEDNGSYGFSSEFSRNDYYLQSFMEALVYFPYIPIFIHLLFPILPSVLIGIWFGRIHLLTNSHQQNKLKMIAIIGILISILGALPFVFVGELWGPSLFLAGVLYGIQVITGTVGGIGYAALFGVLGNRIKEPGWVTNSINALGRRSLTFFVFNEILLVILLSPVSLGLGGILNNTGVTFVAISIWILSVVTASILEKYKISGPLETLMRVLVYK</sequence>
<feature type="transmembrane region" description="Helical" evidence="1">
    <location>
        <begin position="218"/>
        <end position="237"/>
    </location>
</feature>
<evidence type="ECO:0000259" key="2">
    <source>
        <dbReference type="Pfam" id="PF04235"/>
    </source>
</evidence>
<proteinExistence type="predicted"/>
<dbReference type="InterPro" id="IPR052529">
    <property type="entry name" value="Bact_Transport_Assoc"/>
</dbReference>
<evidence type="ECO:0000256" key="1">
    <source>
        <dbReference type="SAM" id="Phobius"/>
    </source>
</evidence>
<feature type="domain" description="DUF418" evidence="2">
    <location>
        <begin position="201"/>
        <end position="360"/>
    </location>
</feature>
<dbReference type="Proteomes" id="UP000430692">
    <property type="component" value="Unassembled WGS sequence"/>
</dbReference>
<keyword evidence="1" id="KW-0812">Transmembrane</keyword>